<name>A0A2M4C0S5_9DIPT</name>
<accession>A0A2M4C0S5</accession>
<evidence type="ECO:0000313" key="1">
    <source>
        <dbReference type="EMBL" id="MBW58912.1"/>
    </source>
</evidence>
<protein>
    <submittedName>
        <fullName evidence="1">Putative secreted protein</fullName>
    </submittedName>
</protein>
<sequence length="184" mass="20655">MKYRCIVPLLVALKFFSNNGTYSETSCYRLINGGRYLHPSNGYDPTNHYLHLAALSSNMTALTVWMFLPTEPSCFQLCNVQTGLYLMVDLNDLAYTLATHQMSSYTTTSFAFGPYYPLWPEKPQDALIKSLLKSYHLCRSFDEQSTNADEQLIRAISNPPATAATPACQWHIQPTTCPTVTSCS</sequence>
<proteinExistence type="predicted"/>
<dbReference type="EMBL" id="GGFJ01009771">
    <property type="protein sequence ID" value="MBW58912.1"/>
    <property type="molecule type" value="Transcribed_RNA"/>
</dbReference>
<reference evidence="1" key="1">
    <citation type="submission" date="2018-01" db="EMBL/GenBank/DDBJ databases">
        <title>An insight into the sialome of Amazonian anophelines.</title>
        <authorList>
            <person name="Ribeiro J.M."/>
            <person name="Scarpassa V."/>
            <person name="Calvo E."/>
        </authorList>
    </citation>
    <scope>NUCLEOTIDE SEQUENCE</scope>
    <source>
        <tissue evidence="1">Salivary glands</tissue>
    </source>
</reference>
<dbReference type="AlphaFoldDB" id="A0A2M4C0S5"/>
<organism evidence="1">
    <name type="scientific">Anopheles marajoara</name>
    <dbReference type="NCBI Taxonomy" id="58244"/>
    <lineage>
        <taxon>Eukaryota</taxon>
        <taxon>Metazoa</taxon>
        <taxon>Ecdysozoa</taxon>
        <taxon>Arthropoda</taxon>
        <taxon>Hexapoda</taxon>
        <taxon>Insecta</taxon>
        <taxon>Pterygota</taxon>
        <taxon>Neoptera</taxon>
        <taxon>Endopterygota</taxon>
        <taxon>Diptera</taxon>
        <taxon>Nematocera</taxon>
        <taxon>Culicoidea</taxon>
        <taxon>Culicidae</taxon>
        <taxon>Anophelinae</taxon>
        <taxon>Anopheles</taxon>
    </lineage>
</organism>